<evidence type="ECO:0000313" key="7">
    <source>
        <dbReference type="EMBL" id="API60940.1"/>
    </source>
</evidence>
<keyword evidence="8" id="KW-1185">Reference proteome</keyword>
<evidence type="ECO:0000259" key="6">
    <source>
        <dbReference type="Pfam" id="PF02826"/>
    </source>
</evidence>
<dbReference type="Proteomes" id="UP000182063">
    <property type="component" value="Chromosome"/>
</dbReference>
<dbReference type="InterPro" id="IPR050223">
    <property type="entry name" value="D-isomer_2-hydroxyacid_DH"/>
</dbReference>
<dbReference type="Pfam" id="PF00389">
    <property type="entry name" value="2-Hacid_dh"/>
    <property type="match status" value="1"/>
</dbReference>
<dbReference type="PROSITE" id="PS00670">
    <property type="entry name" value="D_2_HYDROXYACID_DH_2"/>
    <property type="match status" value="1"/>
</dbReference>
<evidence type="ECO:0000313" key="8">
    <source>
        <dbReference type="Proteomes" id="UP000182063"/>
    </source>
</evidence>
<dbReference type="GO" id="GO:0016618">
    <property type="term" value="F:hydroxypyruvate reductase [NAD(P)H] activity"/>
    <property type="evidence" value="ECO:0007669"/>
    <property type="project" value="TreeGrafter"/>
</dbReference>
<dbReference type="CDD" id="cd05301">
    <property type="entry name" value="GDH"/>
    <property type="match status" value="1"/>
</dbReference>
<evidence type="ECO:0000256" key="3">
    <source>
        <dbReference type="ARBA" id="ARBA00023027"/>
    </source>
</evidence>
<dbReference type="InterPro" id="IPR006140">
    <property type="entry name" value="D-isomer_DH_NAD-bd"/>
</dbReference>
<sequence length="317" mass="33753">MARILLTRRWPKSIEASLAVQHEVHLNETDTPMSQADLAAAMATFDIVCPTVSDRIDADVIGSGGRVRIIANYGAGVDHIDLSAAKAARIVVSNTPDVLTEATAELALLLMMMVSRRASEGERELRSGDWSGWRPTHLIGRSLRGKTLGLIGYGRIARVTARLARAALGVETIYHSRRAATNDDIGSRYIGSVTDLVAEADIVSLHCPGGTETRHLIDAAMIERMKPGAVLINTARGSVVDEVALAAALVAGKIGGAGLDVYEHEPAVHPSLLEAPNVVLLPHLGSATLEAREAMGRQVVLNLEALLEGREPPNRVA</sequence>
<evidence type="ECO:0000259" key="5">
    <source>
        <dbReference type="Pfam" id="PF00389"/>
    </source>
</evidence>
<dbReference type="AlphaFoldDB" id="A0A1L3ZZ92"/>
<protein>
    <submittedName>
        <fullName evidence="7">D-glycerate dehydrogenase</fullName>
    </submittedName>
</protein>
<evidence type="ECO:0000256" key="2">
    <source>
        <dbReference type="ARBA" id="ARBA00023002"/>
    </source>
</evidence>
<dbReference type="KEGG" id="sphj:BSL82_04455"/>
<evidence type="ECO:0000256" key="4">
    <source>
        <dbReference type="RuleBase" id="RU003719"/>
    </source>
</evidence>
<dbReference type="SUPFAM" id="SSF52283">
    <property type="entry name" value="Formate/glycerate dehydrogenase catalytic domain-like"/>
    <property type="match status" value="1"/>
</dbReference>
<organism evidence="7 8">
    <name type="scientific">Tardibacter chloracetimidivorans</name>
    <dbReference type="NCBI Taxonomy" id="1921510"/>
    <lineage>
        <taxon>Bacteria</taxon>
        <taxon>Pseudomonadati</taxon>
        <taxon>Pseudomonadota</taxon>
        <taxon>Alphaproteobacteria</taxon>
        <taxon>Sphingomonadales</taxon>
        <taxon>Sphingomonadaceae</taxon>
        <taxon>Tardibacter</taxon>
    </lineage>
</organism>
<dbReference type="STRING" id="1921510.BSL82_04455"/>
<dbReference type="GO" id="GO:0051287">
    <property type="term" value="F:NAD binding"/>
    <property type="evidence" value="ECO:0007669"/>
    <property type="project" value="InterPro"/>
</dbReference>
<dbReference type="Pfam" id="PF02826">
    <property type="entry name" value="2-Hacid_dh_C"/>
    <property type="match status" value="1"/>
</dbReference>
<dbReference type="GO" id="GO:0005829">
    <property type="term" value="C:cytosol"/>
    <property type="evidence" value="ECO:0007669"/>
    <property type="project" value="TreeGrafter"/>
</dbReference>
<gene>
    <name evidence="7" type="ORF">BSL82_04455</name>
</gene>
<keyword evidence="3" id="KW-0520">NAD</keyword>
<dbReference type="PROSITE" id="PS00671">
    <property type="entry name" value="D_2_HYDROXYACID_DH_3"/>
    <property type="match status" value="1"/>
</dbReference>
<dbReference type="GO" id="GO:0030267">
    <property type="term" value="F:glyoxylate reductase (NADPH) activity"/>
    <property type="evidence" value="ECO:0007669"/>
    <property type="project" value="TreeGrafter"/>
</dbReference>
<reference evidence="8" key="1">
    <citation type="submission" date="2016-11" db="EMBL/GenBank/DDBJ databases">
        <title>Complete Genome Sequence of alachlor-degrading Sphingomonas sp. strain JJ-A5.</title>
        <authorList>
            <person name="Lee H."/>
            <person name="Ka J.-O."/>
        </authorList>
    </citation>
    <scope>NUCLEOTIDE SEQUENCE [LARGE SCALE GENOMIC DNA]</scope>
    <source>
        <strain evidence="8">JJ-A5</strain>
    </source>
</reference>
<evidence type="ECO:0000256" key="1">
    <source>
        <dbReference type="ARBA" id="ARBA00005854"/>
    </source>
</evidence>
<dbReference type="PANTHER" id="PTHR10996:SF283">
    <property type="entry name" value="GLYOXYLATE_HYDROXYPYRUVATE REDUCTASE B"/>
    <property type="match status" value="1"/>
</dbReference>
<keyword evidence="2 4" id="KW-0560">Oxidoreductase</keyword>
<dbReference type="InterPro" id="IPR006139">
    <property type="entry name" value="D-isomer_2_OHA_DH_cat_dom"/>
</dbReference>
<proteinExistence type="inferred from homology"/>
<dbReference type="InterPro" id="IPR036291">
    <property type="entry name" value="NAD(P)-bd_dom_sf"/>
</dbReference>
<dbReference type="Gene3D" id="3.40.50.720">
    <property type="entry name" value="NAD(P)-binding Rossmann-like Domain"/>
    <property type="match status" value="2"/>
</dbReference>
<dbReference type="SUPFAM" id="SSF51735">
    <property type="entry name" value="NAD(P)-binding Rossmann-fold domains"/>
    <property type="match status" value="1"/>
</dbReference>
<dbReference type="FunFam" id="3.40.50.720:FF:000203">
    <property type="entry name" value="D-3-phosphoglycerate dehydrogenase (SerA)"/>
    <property type="match status" value="1"/>
</dbReference>
<dbReference type="OrthoDB" id="9793626at2"/>
<comment type="similarity">
    <text evidence="1 4">Belongs to the D-isomer specific 2-hydroxyacid dehydrogenase family.</text>
</comment>
<feature type="domain" description="D-isomer specific 2-hydroxyacid dehydrogenase NAD-binding" evidence="6">
    <location>
        <begin position="109"/>
        <end position="285"/>
    </location>
</feature>
<dbReference type="PANTHER" id="PTHR10996">
    <property type="entry name" value="2-HYDROXYACID DEHYDROGENASE-RELATED"/>
    <property type="match status" value="1"/>
</dbReference>
<name>A0A1L3ZZ92_9SPHN</name>
<accession>A0A1L3ZZ92</accession>
<feature type="domain" description="D-isomer specific 2-hydroxyacid dehydrogenase catalytic" evidence="5">
    <location>
        <begin position="22"/>
        <end position="316"/>
    </location>
</feature>
<dbReference type="InterPro" id="IPR029753">
    <property type="entry name" value="D-isomer_DH_CS"/>
</dbReference>
<dbReference type="EMBL" id="CP018221">
    <property type="protein sequence ID" value="API60940.1"/>
    <property type="molecule type" value="Genomic_DNA"/>
</dbReference>